<keyword evidence="4" id="KW-1185">Reference proteome</keyword>
<feature type="coiled-coil region" evidence="1">
    <location>
        <begin position="216"/>
        <end position="243"/>
    </location>
</feature>
<keyword evidence="1" id="KW-0175">Coiled coil</keyword>
<dbReference type="InterPro" id="IPR036465">
    <property type="entry name" value="vWFA_dom_sf"/>
</dbReference>
<comment type="caution">
    <text evidence="3">The sequence shown here is derived from an EMBL/GenBank/DDBJ whole genome shotgun (WGS) entry which is preliminary data.</text>
</comment>
<evidence type="ECO:0000256" key="2">
    <source>
        <dbReference type="SAM" id="MobiDB-lite"/>
    </source>
</evidence>
<protein>
    <recommendedName>
        <fullName evidence="5">VWA domain-containing protein</fullName>
    </recommendedName>
</protein>
<proteinExistence type="predicted"/>
<reference evidence="3 4" key="1">
    <citation type="submission" date="2021-03" db="EMBL/GenBank/DDBJ databases">
        <title>Sequencing the genomes of 1000 actinobacteria strains.</title>
        <authorList>
            <person name="Klenk H.-P."/>
        </authorList>
    </citation>
    <scope>NUCLEOTIDE SEQUENCE [LARGE SCALE GENOMIC DNA]</scope>
    <source>
        <strain evidence="3 4">DSM 13468</strain>
    </source>
</reference>
<sequence>MSRLPDPVPLTADARSAWERALALWRVRLDDPSVRPGAAQAQGAPAWFSFPPSVTVDPRYLADRGLSDELWSMFAHEIGHHVLAPSTRIDSLKIDHQMARAIAVASPRANPGDGARRLSNLWSDLLVNTRVAQLQRTDQGGTVTATRDLGIVRLGLALYPAPEGSADRLWWVYCRAYELLWQLSAGTLCALEPPPRPVRTFTETSFVPLSEIPEKHREKERLLREARAESERVAAELAGATATNPDVDASLIADAVRFFSTDPVSGAALFGVIAAPYLAEEALAGGGRSGSGCGIDDAPATADELGRILADQRLRDDLPLHPGMVRDPGDEGDPVDAIDDTTKKDGQRLTIARTLALYRDSGEDAVLAAWYRNEAAAWVRPYTRSAPSTPTGGIPGPVELWEVGDALADLDWPLTLRSGTVIPGVTTRRRSELDDEPIVQETSLELDLYIDSSGSMTHPRNGSPAVLAGTILALSILRGGGRVRVTSFSGTGEVAGMPRFGRDPAEIIAAISLFFGRSTSFPLDLYSARYAGLPPADDDAQRHVVVLSDDGLVSMFGVGNEPYAGVARAVREVLTTGTLVLMDRRHQVAQLAERDGYDVVYLQTMADAPAACAALAVTLHG</sequence>
<organism evidence="3 4">
    <name type="scientific">Microbacterium phyllosphaerae</name>
    <dbReference type="NCBI Taxonomy" id="124798"/>
    <lineage>
        <taxon>Bacteria</taxon>
        <taxon>Bacillati</taxon>
        <taxon>Actinomycetota</taxon>
        <taxon>Actinomycetes</taxon>
        <taxon>Micrococcales</taxon>
        <taxon>Microbacteriaceae</taxon>
        <taxon>Microbacterium</taxon>
    </lineage>
</organism>
<feature type="region of interest" description="Disordered" evidence="2">
    <location>
        <begin position="319"/>
        <end position="341"/>
    </location>
</feature>
<evidence type="ECO:0000256" key="1">
    <source>
        <dbReference type="SAM" id="Coils"/>
    </source>
</evidence>
<dbReference type="Proteomes" id="UP000703720">
    <property type="component" value="Unassembled WGS sequence"/>
</dbReference>
<evidence type="ECO:0000313" key="3">
    <source>
        <dbReference type="EMBL" id="MBP2379678.1"/>
    </source>
</evidence>
<name>A0ABS4WTZ7_9MICO</name>
<feature type="compositionally biased region" description="Acidic residues" evidence="2">
    <location>
        <begin position="330"/>
        <end position="339"/>
    </location>
</feature>
<gene>
    <name evidence="3" type="ORF">JOF42_003173</name>
</gene>
<evidence type="ECO:0000313" key="4">
    <source>
        <dbReference type="Proteomes" id="UP000703720"/>
    </source>
</evidence>
<dbReference type="RefSeq" id="WP_307803624.1">
    <property type="nucleotide sequence ID" value="NZ_BAAAIO010000002.1"/>
</dbReference>
<evidence type="ECO:0008006" key="5">
    <source>
        <dbReference type="Google" id="ProtNLM"/>
    </source>
</evidence>
<accession>A0ABS4WTZ7</accession>
<dbReference type="EMBL" id="JAGIOA010000001">
    <property type="protein sequence ID" value="MBP2379678.1"/>
    <property type="molecule type" value="Genomic_DNA"/>
</dbReference>
<dbReference type="SUPFAM" id="SSF53300">
    <property type="entry name" value="vWA-like"/>
    <property type="match status" value="1"/>
</dbReference>